<reference evidence="4" key="1">
    <citation type="journal article" date="2019" name="Int. J. Syst. Evol. Microbiol.">
        <title>The Global Catalogue of Microorganisms (GCM) 10K type strain sequencing project: providing services to taxonomists for standard genome sequencing and annotation.</title>
        <authorList>
            <consortium name="The Broad Institute Genomics Platform"/>
            <consortium name="The Broad Institute Genome Sequencing Center for Infectious Disease"/>
            <person name="Wu L."/>
            <person name="Ma J."/>
        </authorList>
    </citation>
    <scope>NUCLEOTIDE SEQUENCE [LARGE SCALE GENOMIC DNA]</scope>
    <source>
        <strain evidence="4">JCM 4586</strain>
    </source>
</reference>
<evidence type="ECO:0000256" key="1">
    <source>
        <dbReference type="SAM" id="MobiDB-lite"/>
    </source>
</evidence>
<gene>
    <name evidence="3" type="ORF">GCM10010324_31280</name>
</gene>
<feature type="chain" id="PRO_5046220207" evidence="2">
    <location>
        <begin position="18"/>
        <end position="72"/>
    </location>
</feature>
<keyword evidence="4" id="KW-1185">Reference proteome</keyword>
<accession>A0ABQ2YJ08</accession>
<organism evidence="3 4">
    <name type="scientific">Streptomyces hiroshimensis</name>
    <dbReference type="NCBI Taxonomy" id="66424"/>
    <lineage>
        <taxon>Bacteria</taxon>
        <taxon>Bacillati</taxon>
        <taxon>Actinomycetota</taxon>
        <taxon>Actinomycetes</taxon>
        <taxon>Kitasatosporales</taxon>
        <taxon>Streptomycetaceae</taxon>
        <taxon>Streptomyces</taxon>
    </lineage>
</organism>
<dbReference type="RefSeq" id="WP_190022276.1">
    <property type="nucleotide sequence ID" value="NZ_BMUT01000006.1"/>
</dbReference>
<evidence type="ECO:0000313" key="3">
    <source>
        <dbReference type="EMBL" id="GGX83467.1"/>
    </source>
</evidence>
<name>A0ABQ2YJ08_9ACTN</name>
<feature type="region of interest" description="Disordered" evidence="1">
    <location>
        <begin position="26"/>
        <end position="72"/>
    </location>
</feature>
<comment type="caution">
    <text evidence="3">The sequence shown here is derived from an EMBL/GenBank/DDBJ whole genome shotgun (WGS) entry which is preliminary data.</text>
</comment>
<proteinExistence type="predicted"/>
<dbReference type="EMBL" id="BMUT01000006">
    <property type="protein sequence ID" value="GGX83467.1"/>
    <property type="molecule type" value="Genomic_DNA"/>
</dbReference>
<feature type="signal peptide" evidence="2">
    <location>
        <begin position="1"/>
        <end position="17"/>
    </location>
</feature>
<evidence type="ECO:0000313" key="4">
    <source>
        <dbReference type="Proteomes" id="UP000659223"/>
    </source>
</evidence>
<keyword evidence="2" id="KW-0732">Signal</keyword>
<sequence>MKRILLTAAVASLLAFAAPALDPAPYSADGRATAAAEEGGRPPVLQLPTTPRCSQHCGGPTDTSWGGSTGQH</sequence>
<evidence type="ECO:0000256" key="2">
    <source>
        <dbReference type="SAM" id="SignalP"/>
    </source>
</evidence>
<feature type="compositionally biased region" description="Low complexity" evidence="1">
    <location>
        <begin position="26"/>
        <end position="37"/>
    </location>
</feature>
<protein>
    <submittedName>
        <fullName evidence="3">Uncharacterized protein</fullName>
    </submittedName>
</protein>
<dbReference type="Proteomes" id="UP000659223">
    <property type="component" value="Unassembled WGS sequence"/>
</dbReference>